<evidence type="ECO:0000256" key="4">
    <source>
        <dbReference type="PROSITE-ProRule" id="PRU00473"/>
    </source>
</evidence>
<dbReference type="SUPFAM" id="SSF49464">
    <property type="entry name" value="Carboxypeptidase regulatory domain-like"/>
    <property type="match status" value="1"/>
</dbReference>
<dbReference type="Pfam" id="PF07676">
    <property type="entry name" value="PD40"/>
    <property type="match status" value="2"/>
</dbReference>
<dbReference type="Gene3D" id="3.30.1330.60">
    <property type="entry name" value="OmpA-like domain"/>
    <property type="match status" value="1"/>
</dbReference>
<dbReference type="InterPro" id="IPR011659">
    <property type="entry name" value="WD40"/>
</dbReference>
<dbReference type="InterPro" id="IPR011990">
    <property type="entry name" value="TPR-like_helical_dom_sf"/>
</dbReference>
<keyword evidence="2 4" id="KW-0472">Membrane</keyword>
<dbReference type="Gene3D" id="2.60.40.1120">
    <property type="entry name" value="Carboxypeptidase-like, regulatory domain"/>
    <property type="match status" value="1"/>
</dbReference>
<dbReference type="AlphaFoldDB" id="A0A8H2LD09"/>
<dbReference type="Gene3D" id="2.120.10.30">
    <property type="entry name" value="TolB, C-terminal domain"/>
    <property type="match status" value="1"/>
</dbReference>
<dbReference type="InterPro" id="IPR006665">
    <property type="entry name" value="OmpA-like"/>
</dbReference>
<dbReference type="Pfam" id="PF00691">
    <property type="entry name" value="OmpA"/>
    <property type="match status" value="1"/>
</dbReference>
<evidence type="ECO:0000313" key="8">
    <source>
        <dbReference type="Proteomes" id="UP000323324"/>
    </source>
</evidence>
<sequence length="643" mass="72927">MKNKIQLLILTVLLSFNSVIAQEQDVINSKVDRDYNNLSYKKVIQNLTKYVEDGVESPQVLAKLGNAYYFNADMIEASKWYDLLLKTDADSDTEYYYRYAMSLKAIGKYEMGNKYMKKFAVLNPTDSRAIMFSNSPDYLTTIDKLSGNFSVENLSTNTKYSDFGTSYYNNGIVFASSRGEGKLYKWNEQPFLDLFYKADSSSVAAPFSNKINTKYHESSTSFTKDGKTIYFTRNNYFKGKTSKSDDKVNGLKIFKATFKDGEWGDIVSLPFNNDNYNVAHPALSLDENTLYFASDMAGSLGKSDLYMVDVNTDGTYGEPINLGDRINTEGRENFPFVSNNGTLYFSSDGHLGLGGLDLFYTNIESENPQVLNLGKTINSSRDDFEFIIDEFKNTGYLTSNRLKGKGDDDIYKFRRNECNQLISGILVDNRINKEISGAKIVVYNLETDKEVYRFITDKNGTFNYNSNCREDKYKAVASKEGYASTSLVYMIEPNNSNDITLALNLTPNFPLVKEDVAPVGTDLTQLLDLDPIYFDFDKSNIRPDAEKELQKVIRYLKAFPNVKLDVRSHTDSRGNRTYNMALSDRRNEATKQWIIKNGDISNKRISGKGYGENQLVNACTSTVECGEEEHQKNRRSMFVISGN</sequence>
<comment type="subcellular location">
    <subcellularLocation>
        <location evidence="1">Cell outer membrane</location>
    </subcellularLocation>
</comment>
<dbReference type="InterPro" id="IPR036737">
    <property type="entry name" value="OmpA-like_sf"/>
</dbReference>
<evidence type="ECO:0000313" key="7">
    <source>
        <dbReference type="EMBL" id="TYB70526.1"/>
    </source>
</evidence>
<dbReference type="PANTHER" id="PTHR30329:SF21">
    <property type="entry name" value="LIPOPROTEIN YIAD-RELATED"/>
    <property type="match status" value="1"/>
</dbReference>
<evidence type="ECO:0000256" key="5">
    <source>
        <dbReference type="SAM" id="SignalP"/>
    </source>
</evidence>
<accession>A0A8H2LD09</accession>
<keyword evidence="5" id="KW-0732">Signal</keyword>
<name>A0A8H2LD09_9FLAO</name>
<evidence type="ECO:0000259" key="6">
    <source>
        <dbReference type="PROSITE" id="PS51123"/>
    </source>
</evidence>
<dbReference type="SUPFAM" id="SSF82171">
    <property type="entry name" value="DPP6 N-terminal domain-like"/>
    <property type="match status" value="1"/>
</dbReference>
<dbReference type="InterPro" id="IPR050330">
    <property type="entry name" value="Bact_OuterMem_StrucFunc"/>
</dbReference>
<dbReference type="PROSITE" id="PS51123">
    <property type="entry name" value="OMPA_2"/>
    <property type="match status" value="1"/>
</dbReference>
<comment type="caution">
    <text evidence="7">The sequence shown here is derived from an EMBL/GenBank/DDBJ whole genome shotgun (WGS) entry which is preliminary data.</text>
</comment>
<dbReference type="PRINTS" id="PR01021">
    <property type="entry name" value="OMPADOMAIN"/>
</dbReference>
<protein>
    <submittedName>
        <fullName evidence="7">OmpA family protein</fullName>
    </submittedName>
</protein>
<reference evidence="7 8" key="1">
    <citation type="submission" date="2019-08" db="EMBL/GenBank/DDBJ databases">
        <title>Genomes of Antarctic Bizionia species.</title>
        <authorList>
            <person name="Bowman J.P."/>
        </authorList>
    </citation>
    <scope>NUCLEOTIDE SEQUENCE [LARGE SCALE GENOMIC DNA]</scope>
    <source>
        <strain evidence="7 8">HFD</strain>
    </source>
</reference>
<dbReference type="Gene3D" id="1.25.40.10">
    <property type="entry name" value="Tetratricopeptide repeat domain"/>
    <property type="match status" value="1"/>
</dbReference>
<dbReference type="InterPro" id="IPR011042">
    <property type="entry name" value="6-blade_b-propeller_TolB-like"/>
</dbReference>
<dbReference type="InterPro" id="IPR006664">
    <property type="entry name" value="OMP_bac"/>
</dbReference>
<gene>
    <name evidence="7" type="ORF">ES676_13140</name>
</gene>
<feature type="signal peptide" evidence="5">
    <location>
        <begin position="1"/>
        <end position="21"/>
    </location>
</feature>
<dbReference type="PANTHER" id="PTHR30329">
    <property type="entry name" value="STATOR ELEMENT OF FLAGELLAR MOTOR COMPLEX"/>
    <property type="match status" value="1"/>
</dbReference>
<keyword evidence="8" id="KW-1185">Reference proteome</keyword>
<keyword evidence="3" id="KW-0998">Cell outer membrane</keyword>
<feature type="chain" id="PRO_5034863771" evidence="5">
    <location>
        <begin position="22"/>
        <end position="643"/>
    </location>
</feature>
<dbReference type="EMBL" id="VSKM01000017">
    <property type="protein sequence ID" value="TYB70526.1"/>
    <property type="molecule type" value="Genomic_DNA"/>
</dbReference>
<organism evidence="7 8">
    <name type="scientific">Bizionia saleffrena</name>
    <dbReference type="NCBI Taxonomy" id="291189"/>
    <lineage>
        <taxon>Bacteria</taxon>
        <taxon>Pseudomonadati</taxon>
        <taxon>Bacteroidota</taxon>
        <taxon>Flavobacteriia</taxon>
        <taxon>Flavobacteriales</taxon>
        <taxon>Flavobacteriaceae</taxon>
        <taxon>Bizionia</taxon>
    </lineage>
</organism>
<feature type="domain" description="OmpA-like" evidence="6">
    <location>
        <begin position="521"/>
        <end position="643"/>
    </location>
</feature>
<dbReference type="InterPro" id="IPR008969">
    <property type="entry name" value="CarboxyPept-like_regulatory"/>
</dbReference>
<evidence type="ECO:0000256" key="2">
    <source>
        <dbReference type="ARBA" id="ARBA00023136"/>
    </source>
</evidence>
<dbReference type="GO" id="GO:0009279">
    <property type="term" value="C:cell outer membrane"/>
    <property type="evidence" value="ECO:0007669"/>
    <property type="project" value="UniProtKB-SubCell"/>
</dbReference>
<evidence type="ECO:0000256" key="3">
    <source>
        <dbReference type="ARBA" id="ARBA00023237"/>
    </source>
</evidence>
<dbReference type="CDD" id="cd07185">
    <property type="entry name" value="OmpA_C-like"/>
    <property type="match status" value="1"/>
</dbReference>
<dbReference type="Proteomes" id="UP000323324">
    <property type="component" value="Unassembled WGS sequence"/>
</dbReference>
<evidence type="ECO:0000256" key="1">
    <source>
        <dbReference type="ARBA" id="ARBA00004442"/>
    </source>
</evidence>
<dbReference type="SUPFAM" id="SSF103088">
    <property type="entry name" value="OmpA-like"/>
    <property type="match status" value="1"/>
</dbReference>
<proteinExistence type="predicted"/>
<dbReference type="SUPFAM" id="SSF48452">
    <property type="entry name" value="TPR-like"/>
    <property type="match status" value="1"/>
</dbReference>